<evidence type="ECO:0000259" key="3">
    <source>
        <dbReference type="Pfam" id="PF14383"/>
    </source>
</evidence>
<evidence type="ECO:0000313" key="5">
    <source>
        <dbReference type="Proteomes" id="UP000823775"/>
    </source>
</evidence>
<dbReference type="InterPro" id="IPR032795">
    <property type="entry name" value="DUF3741-assoc"/>
</dbReference>
<reference evidence="4 5" key="1">
    <citation type="journal article" date="2021" name="BMC Genomics">
        <title>Datura genome reveals duplications of psychoactive alkaloid biosynthetic genes and high mutation rate following tissue culture.</title>
        <authorList>
            <person name="Rajewski A."/>
            <person name="Carter-House D."/>
            <person name="Stajich J."/>
            <person name="Litt A."/>
        </authorList>
    </citation>
    <scope>NUCLEOTIDE SEQUENCE [LARGE SCALE GENOMIC DNA]</scope>
    <source>
        <strain evidence="4">AR-01</strain>
    </source>
</reference>
<dbReference type="PANTHER" id="PTHR46836">
    <property type="entry name" value="AFADIN"/>
    <property type="match status" value="1"/>
</dbReference>
<dbReference type="Pfam" id="PF14309">
    <property type="entry name" value="DUF4378"/>
    <property type="match status" value="1"/>
</dbReference>
<evidence type="ECO:0000259" key="2">
    <source>
        <dbReference type="Pfam" id="PF14309"/>
    </source>
</evidence>
<dbReference type="InterPro" id="IPR025486">
    <property type="entry name" value="DUF4378"/>
</dbReference>
<dbReference type="EMBL" id="JACEIK010000725">
    <property type="protein sequence ID" value="MCD7461460.1"/>
    <property type="molecule type" value="Genomic_DNA"/>
</dbReference>
<comment type="caution">
    <text evidence="4">The sequence shown here is derived from an EMBL/GenBank/DDBJ whole genome shotgun (WGS) entry which is preliminary data.</text>
</comment>
<feature type="region of interest" description="Disordered" evidence="1">
    <location>
        <begin position="114"/>
        <end position="170"/>
    </location>
</feature>
<feature type="region of interest" description="Disordered" evidence="1">
    <location>
        <begin position="526"/>
        <end position="548"/>
    </location>
</feature>
<accession>A0ABS8SRK0</accession>
<keyword evidence="5" id="KW-1185">Reference proteome</keyword>
<evidence type="ECO:0000313" key="4">
    <source>
        <dbReference type="EMBL" id="MCD7461460.1"/>
    </source>
</evidence>
<evidence type="ECO:0000256" key="1">
    <source>
        <dbReference type="SAM" id="MobiDB-lite"/>
    </source>
</evidence>
<protein>
    <recommendedName>
        <fullName evidence="6">DUF4378 domain-containing protein</fullName>
    </recommendedName>
</protein>
<sequence>MEGKQHTPSVIARLMGLEELLPRQHLPVKRRRVLSENYLQKMATIGLREKSSFSVGLSCGINTRKHQAVKDVSGCEMPDIYSHEKTNQNAAKLKMQKYANSSFTSIKEKHSYFKDSEGTPTKHLRDLQASKPHSHPAHSAVAKQIGKMSARTTAEEKTSRSLQTLEIGTPKDGVGEYSIHHFKKVNFQFDPNANMPHPSTRIIVVKPSSGKYRKTKHQSVSLRHGLESDPVDLKYKEFIEHENGAVHNEKPGRASSVNSLEPLPHGFRVPRTITLRRNLLQHEFNHGLKLTSRAESISDTFLKAKVLKPPSSKLFSIQKKDGTLKSFSKRSSFSKEAKKQNIERWKLMNDLQEVETICRSQSLGEMLASDDLETRPQFLDSKSDTHSFCSSFSVNTEISESCKPLGISSKDGWMDEYSENSPIPDHSAGSRIASGSPEGMIGHKASLYGWHLRHKIDVTEKHSKSMNQKKKDNVEYRDLNLKETDQHSPNSVLEPPFQEEKPCISAFHGLCSVAVQLHFLETNSEETYSEGSEMGVSSDGHSERGSPDFLQRSENILKDFKTAEGRDFSYLVDVLDEASLHGMNLEMCFETWHSLECPVNPSVFDLLEKKYGKQTSWLKSERKLLFDHINSGLSEILHSFLEIYIMEKSLKRRCCSTMRRTDIEEELWRMLVSHDNEMRKDLSWKAIGNETKWLQVEDEIGGICIEIEKYLFDELAAELALH</sequence>
<organism evidence="4 5">
    <name type="scientific">Datura stramonium</name>
    <name type="common">Jimsonweed</name>
    <name type="synonym">Common thornapple</name>
    <dbReference type="NCBI Taxonomy" id="4076"/>
    <lineage>
        <taxon>Eukaryota</taxon>
        <taxon>Viridiplantae</taxon>
        <taxon>Streptophyta</taxon>
        <taxon>Embryophyta</taxon>
        <taxon>Tracheophyta</taxon>
        <taxon>Spermatophyta</taxon>
        <taxon>Magnoliopsida</taxon>
        <taxon>eudicotyledons</taxon>
        <taxon>Gunneridae</taxon>
        <taxon>Pentapetalae</taxon>
        <taxon>asterids</taxon>
        <taxon>lamiids</taxon>
        <taxon>Solanales</taxon>
        <taxon>Solanaceae</taxon>
        <taxon>Solanoideae</taxon>
        <taxon>Datureae</taxon>
        <taxon>Datura</taxon>
    </lineage>
</organism>
<feature type="domain" description="DUF3741" evidence="3">
    <location>
        <begin position="6"/>
        <end position="25"/>
    </location>
</feature>
<dbReference type="Proteomes" id="UP000823775">
    <property type="component" value="Unassembled WGS sequence"/>
</dbReference>
<name>A0ABS8SRK0_DATST</name>
<feature type="domain" description="DUF4378" evidence="2">
    <location>
        <begin position="567"/>
        <end position="718"/>
    </location>
</feature>
<dbReference type="Pfam" id="PF14383">
    <property type="entry name" value="VARLMGL"/>
    <property type="match status" value="1"/>
</dbReference>
<evidence type="ECO:0008006" key="6">
    <source>
        <dbReference type="Google" id="ProtNLM"/>
    </source>
</evidence>
<dbReference type="PANTHER" id="PTHR46836:SF7">
    <property type="entry name" value="PHOSPHATIDYLINOSITOL N-ACETYGLUCOSAMINLYTRANSFERASE SUBUNIT P-LIKE PROTEIN"/>
    <property type="match status" value="1"/>
</dbReference>
<gene>
    <name evidence="4" type="ORF">HAX54_046177</name>
</gene>
<proteinExistence type="predicted"/>